<evidence type="ECO:0000313" key="5">
    <source>
        <dbReference type="EMBL" id="MDP5182513.1"/>
    </source>
</evidence>
<accession>A0ABT9IAB6</accession>
<dbReference type="PANTHER" id="PTHR46847">
    <property type="entry name" value="D-ALLOSE-BINDING PERIPLASMIC PROTEIN-RELATED"/>
    <property type="match status" value="1"/>
</dbReference>
<organism evidence="5 6">
    <name type="scientific">Blastococcus carthaginiensis</name>
    <dbReference type="NCBI Taxonomy" id="3050034"/>
    <lineage>
        <taxon>Bacteria</taxon>
        <taxon>Bacillati</taxon>
        <taxon>Actinomycetota</taxon>
        <taxon>Actinomycetes</taxon>
        <taxon>Geodermatophilales</taxon>
        <taxon>Geodermatophilaceae</taxon>
        <taxon>Blastococcus</taxon>
    </lineage>
</organism>
<dbReference type="Proteomes" id="UP001233673">
    <property type="component" value="Unassembled WGS sequence"/>
</dbReference>
<comment type="subcellular location">
    <subcellularLocation>
        <location evidence="1">Cell envelope</location>
    </subcellularLocation>
</comment>
<evidence type="ECO:0000256" key="1">
    <source>
        <dbReference type="ARBA" id="ARBA00004196"/>
    </source>
</evidence>
<gene>
    <name evidence="5" type="ORF">QOZ88_07660</name>
</gene>
<dbReference type="RefSeq" id="WP_305999202.1">
    <property type="nucleotide sequence ID" value="NZ_JASNFN010000005.1"/>
</dbReference>
<evidence type="ECO:0000259" key="4">
    <source>
        <dbReference type="Pfam" id="PF13407"/>
    </source>
</evidence>
<name>A0ABT9IAB6_9ACTN</name>
<feature type="domain" description="Periplasmic binding protein" evidence="4">
    <location>
        <begin position="11"/>
        <end position="259"/>
    </location>
</feature>
<reference evidence="6" key="1">
    <citation type="submission" date="2023-05" db="EMBL/GenBank/DDBJ databases">
        <title>Draft genome of Pseudofrankia sp. BMG5.37.</title>
        <authorList>
            <person name="Gtari M."/>
            <person name="Ghodhbane F."/>
            <person name="Sbissi I."/>
        </authorList>
    </citation>
    <scope>NUCLEOTIDE SEQUENCE [LARGE SCALE GENOMIC DNA]</scope>
    <source>
        <strain evidence="6">BMG 814</strain>
    </source>
</reference>
<evidence type="ECO:0000313" key="6">
    <source>
        <dbReference type="Proteomes" id="UP001233673"/>
    </source>
</evidence>
<dbReference type="PANTHER" id="PTHR46847:SF1">
    <property type="entry name" value="D-ALLOSE-BINDING PERIPLASMIC PROTEIN-RELATED"/>
    <property type="match status" value="1"/>
</dbReference>
<dbReference type="SUPFAM" id="SSF53822">
    <property type="entry name" value="Periplasmic binding protein-like I"/>
    <property type="match status" value="1"/>
</dbReference>
<dbReference type="EMBL" id="JASNFN010000005">
    <property type="protein sequence ID" value="MDP5182513.1"/>
    <property type="molecule type" value="Genomic_DNA"/>
</dbReference>
<comment type="caution">
    <text evidence="5">The sequence shown here is derived from an EMBL/GenBank/DDBJ whole genome shotgun (WGS) entry which is preliminary data.</text>
</comment>
<comment type="similarity">
    <text evidence="2">Belongs to the bacterial solute-binding protein 2 family.</text>
</comment>
<evidence type="ECO:0000256" key="3">
    <source>
        <dbReference type="ARBA" id="ARBA00022729"/>
    </source>
</evidence>
<dbReference type="InterPro" id="IPR028082">
    <property type="entry name" value="Peripla_BP_I"/>
</dbReference>
<dbReference type="CDD" id="cd01536">
    <property type="entry name" value="PBP1_ABC_sugar_binding-like"/>
    <property type="match status" value="1"/>
</dbReference>
<keyword evidence="6" id="KW-1185">Reference proteome</keyword>
<protein>
    <submittedName>
        <fullName evidence="5">Sugar ABC transporter substrate-binding protein</fullName>
    </submittedName>
</protein>
<dbReference type="InterPro" id="IPR025997">
    <property type="entry name" value="SBP_2_dom"/>
</dbReference>
<dbReference type="Pfam" id="PF13407">
    <property type="entry name" value="Peripla_BP_4"/>
    <property type="match status" value="1"/>
</dbReference>
<keyword evidence="3" id="KW-0732">Signal</keyword>
<sequence length="301" mass="31111">MAYSSPIASQPGQGFVSDGLEAGAEELGWDVQIYDANLQPSAQVSDVQTMIQQQKAAIGLWPLDAGALSGSFAQADSAGIPVVAVNTEGDQIDATVWWETNRCEEGSPYVRDAERIAAAKPGGNVIVMGGPAVPSIQANVACFTEAAEAAGLTVLTQVDNTSDSSAGAATLASDVLTRYPDVDAFWTYNDSSALGISSSVIAAGQPVQSGDTEGIIIIGTNGDAEAIDAVRQGRITGTWDTDPYATGLAVVRAMRDAVENGSGDPLVVEAVYFDASNIGDYQPPTERDYSVDDIPLVDAGS</sequence>
<proteinExistence type="inferred from homology"/>
<evidence type="ECO:0000256" key="2">
    <source>
        <dbReference type="ARBA" id="ARBA00007639"/>
    </source>
</evidence>
<dbReference type="Gene3D" id="3.40.50.2300">
    <property type="match status" value="2"/>
</dbReference>